<keyword evidence="1" id="KW-1133">Transmembrane helix</keyword>
<dbReference type="EMBL" id="JAAFZH010000023">
    <property type="protein sequence ID" value="NDU99093.1"/>
    <property type="molecule type" value="Genomic_DNA"/>
</dbReference>
<name>A0A6L9LJG4_9BACT</name>
<keyword evidence="3" id="KW-1185">Reference proteome</keyword>
<dbReference type="Proteomes" id="UP000474175">
    <property type="component" value="Unassembled WGS sequence"/>
</dbReference>
<sequence length="87" mass="9697">MLSNKDYSVMTHNELVSEEKKMKSKTTTVTIALLVGILVGFAIWSATHKGGFFLTISLLVSALFMASRYSKSLKNIQAEITRRDTIN</sequence>
<evidence type="ECO:0000313" key="3">
    <source>
        <dbReference type="Proteomes" id="UP000474175"/>
    </source>
</evidence>
<proteinExistence type="predicted"/>
<keyword evidence="1" id="KW-0812">Transmembrane</keyword>
<gene>
    <name evidence="2" type="ORF">GK108_29715</name>
</gene>
<evidence type="ECO:0000313" key="2">
    <source>
        <dbReference type="EMBL" id="NDU99093.1"/>
    </source>
</evidence>
<dbReference type="AlphaFoldDB" id="A0A6L9LJG4"/>
<keyword evidence="1" id="KW-0472">Membrane</keyword>
<comment type="caution">
    <text evidence="2">The sequence shown here is derived from an EMBL/GenBank/DDBJ whole genome shotgun (WGS) entry which is preliminary data.</text>
</comment>
<protein>
    <recommendedName>
        <fullName evidence="4">FUSC family protein</fullName>
    </recommendedName>
</protein>
<feature type="transmembrane region" description="Helical" evidence="1">
    <location>
        <begin position="50"/>
        <end position="67"/>
    </location>
</feature>
<evidence type="ECO:0000256" key="1">
    <source>
        <dbReference type="SAM" id="Phobius"/>
    </source>
</evidence>
<feature type="transmembrane region" description="Helical" evidence="1">
    <location>
        <begin position="26"/>
        <end position="44"/>
    </location>
</feature>
<organism evidence="2 3">
    <name type="scientific">Spirosoma terrae</name>
    <dbReference type="NCBI Taxonomy" id="1968276"/>
    <lineage>
        <taxon>Bacteria</taxon>
        <taxon>Pseudomonadati</taxon>
        <taxon>Bacteroidota</taxon>
        <taxon>Cytophagia</taxon>
        <taxon>Cytophagales</taxon>
        <taxon>Cytophagaceae</taxon>
        <taxon>Spirosoma</taxon>
    </lineage>
</organism>
<evidence type="ECO:0008006" key="4">
    <source>
        <dbReference type="Google" id="ProtNLM"/>
    </source>
</evidence>
<accession>A0A6L9LJG4</accession>
<reference evidence="2 3" key="1">
    <citation type="submission" date="2020-02" db="EMBL/GenBank/DDBJ databases">
        <title>Draft genome sequence of two Spirosoma agri KCTC 52727 and Spirosoma terrae KCTC 52035.</title>
        <authorList>
            <person name="Rojas J."/>
            <person name="Ambika Manirajan B."/>
            <person name="Suarez C."/>
            <person name="Ratering S."/>
            <person name="Schnell S."/>
        </authorList>
    </citation>
    <scope>NUCLEOTIDE SEQUENCE [LARGE SCALE GENOMIC DNA]</scope>
    <source>
        <strain evidence="2 3">KCTC 52035</strain>
    </source>
</reference>